<dbReference type="Proteomes" id="UP000694406">
    <property type="component" value="Unplaced"/>
</dbReference>
<keyword evidence="3 8" id="KW-0812">Transmembrane</keyword>
<evidence type="ECO:0000256" key="2">
    <source>
        <dbReference type="ARBA" id="ARBA00022606"/>
    </source>
</evidence>
<reference evidence="9" key="1">
    <citation type="submission" date="2025-08" db="UniProtKB">
        <authorList>
            <consortium name="Ensembl"/>
        </authorList>
    </citation>
    <scope>IDENTIFICATION</scope>
</reference>
<feature type="transmembrane region" description="Helical" evidence="8">
    <location>
        <begin position="46"/>
        <end position="71"/>
    </location>
</feature>
<keyword evidence="10" id="KW-1185">Reference proteome</keyword>
<proteinExistence type="predicted"/>
<dbReference type="Ensembl" id="ENSLLTT00000008192.1">
    <property type="protein sequence ID" value="ENSLLTP00000007897.1"/>
    <property type="gene ID" value="ENSLLTG00000005994.1"/>
</dbReference>
<dbReference type="Pfam" id="PF13853">
    <property type="entry name" value="7tm_4"/>
    <property type="match status" value="1"/>
</dbReference>
<organism evidence="9 10">
    <name type="scientific">Laticauda laticaudata</name>
    <name type="common">Blue-ringed sea krait</name>
    <name type="synonym">Blue-lipped sea krait</name>
    <dbReference type="NCBI Taxonomy" id="8630"/>
    <lineage>
        <taxon>Eukaryota</taxon>
        <taxon>Metazoa</taxon>
        <taxon>Chordata</taxon>
        <taxon>Craniata</taxon>
        <taxon>Vertebrata</taxon>
        <taxon>Euteleostomi</taxon>
        <taxon>Lepidosauria</taxon>
        <taxon>Squamata</taxon>
        <taxon>Bifurcata</taxon>
        <taxon>Unidentata</taxon>
        <taxon>Episquamata</taxon>
        <taxon>Toxicofera</taxon>
        <taxon>Serpentes</taxon>
        <taxon>Colubroidea</taxon>
        <taxon>Elapidae</taxon>
        <taxon>Laticaudinae</taxon>
        <taxon>Laticauda</taxon>
    </lineage>
</organism>
<dbReference type="PANTHER" id="PTHR26450:SF104">
    <property type="entry name" value="OLFACTORY RECEPTOR"/>
    <property type="match status" value="1"/>
</dbReference>
<dbReference type="PANTHER" id="PTHR26450">
    <property type="entry name" value="OLFACTORY RECEPTOR 56B1-RELATED"/>
    <property type="match status" value="1"/>
</dbReference>
<sequence length="336" mass="37337">MKCVEQPTAHILERPNFPDDGVQHEPEMPPPTFLLVGIRGLEASSAWISLPFCFLYAAAILGSSADLLAIVKNHNLHNRMYLFLSCWGCPSSPFPPQLFFIHCFSIMDLEVLWALYRFVIYKLLQSSSLLTADRIARIGLGTAVKNIVLLTPLPLLRRKLPFCEANVLPLPCCLHPDLIRLPCADNGHYGLFVLLCTFGLDSLLTIFISSREGCLKALSTCVSHISAGVLCHTPMIGLCMAYRFGRHVSPLVRSLLAHIYLLLPLLLNPSSTASKQKKHPRLWANSFHQRGSSSEETQCCWLLCCSLSPSSNARTEGEHEDWPAMVQKGQLTELAS</sequence>
<dbReference type="GO" id="GO:0005886">
    <property type="term" value="C:plasma membrane"/>
    <property type="evidence" value="ECO:0007669"/>
    <property type="project" value="TreeGrafter"/>
</dbReference>
<dbReference type="SUPFAM" id="SSF81321">
    <property type="entry name" value="Family A G protein-coupled receptor-like"/>
    <property type="match status" value="1"/>
</dbReference>
<dbReference type="InterPro" id="IPR000725">
    <property type="entry name" value="Olfact_rcpt"/>
</dbReference>
<dbReference type="InterPro" id="IPR050402">
    <property type="entry name" value="OR51/52/56-like"/>
</dbReference>
<comment type="subcellular location">
    <subcellularLocation>
        <location evidence="1">Membrane</location>
        <topology evidence="1">Multi-pass membrane protein</topology>
    </subcellularLocation>
</comment>
<keyword evidence="7" id="KW-0807">Transducer</keyword>
<keyword evidence="5 8" id="KW-1133">Transmembrane helix</keyword>
<dbReference type="GeneTree" id="ENSGT01150000286908"/>
<feature type="transmembrane region" description="Helical" evidence="8">
    <location>
        <begin position="98"/>
        <end position="120"/>
    </location>
</feature>
<protein>
    <submittedName>
        <fullName evidence="9">Uncharacterized protein</fullName>
    </submittedName>
</protein>
<accession>A0A8C5RXY8</accession>
<dbReference type="AlphaFoldDB" id="A0A8C5RXY8"/>
<evidence type="ECO:0000256" key="6">
    <source>
        <dbReference type="ARBA" id="ARBA00023136"/>
    </source>
</evidence>
<name>A0A8C5RXY8_LATLA</name>
<evidence type="ECO:0000256" key="1">
    <source>
        <dbReference type="ARBA" id="ARBA00004141"/>
    </source>
</evidence>
<keyword evidence="4" id="KW-0552">Olfaction</keyword>
<evidence type="ECO:0000256" key="4">
    <source>
        <dbReference type="ARBA" id="ARBA00022725"/>
    </source>
</evidence>
<dbReference type="GO" id="GO:0004984">
    <property type="term" value="F:olfactory receptor activity"/>
    <property type="evidence" value="ECO:0007669"/>
    <property type="project" value="InterPro"/>
</dbReference>
<evidence type="ECO:0000256" key="7">
    <source>
        <dbReference type="ARBA" id="ARBA00023224"/>
    </source>
</evidence>
<feature type="transmembrane region" description="Helical" evidence="8">
    <location>
        <begin position="189"/>
        <end position="209"/>
    </location>
</feature>
<evidence type="ECO:0000256" key="5">
    <source>
        <dbReference type="ARBA" id="ARBA00022989"/>
    </source>
</evidence>
<keyword evidence="2" id="KW-0716">Sensory transduction</keyword>
<evidence type="ECO:0000313" key="9">
    <source>
        <dbReference type="Ensembl" id="ENSLLTP00000007897.1"/>
    </source>
</evidence>
<evidence type="ECO:0000313" key="10">
    <source>
        <dbReference type="Proteomes" id="UP000694406"/>
    </source>
</evidence>
<keyword evidence="6 8" id="KW-0472">Membrane</keyword>
<evidence type="ECO:0000256" key="8">
    <source>
        <dbReference type="SAM" id="Phobius"/>
    </source>
</evidence>
<reference evidence="9" key="2">
    <citation type="submission" date="2025-09" db="UniProtKB">
        <authorList>
            <consortium name="Ensembl"/>
        </authorList>
    </citation>
    <scope>IDENTIFICATION</scope>
</reference>
<dbReference type="GO" id="GO:0007186">
    <property type="term" value="P:G protein-coupled receptor signaling pathway"/>
    <property type="evidence" value="ECO:0007669"/>
    <property type="project" value="InterPro"/>
</dbReference>
<evidence type="ECO:0000256" key="3">
    <source>
        <dbReference type="ARBA" id="ARBA00022692"/>
    </source>
</evidence>